<protein>
    <submittedName>
        <fullName evidence="1">Uncharacterized protein</fullName>
    </submittedName>
</protein>
<evidence type="ECO:0000313" key="1">
    <source>
        <dbReference type="EMBL" id="KAF9764651.1"/>
    </source>
</evidence>
<accession>A0A9P6H0F5</accession>
<keyword evidence="2" id="KW-1185">Reference proteome</keyword>
<evidence type="ECO:0000313" key="2">
    <source>
        <dbReference type="Proteomes" id="UP000740883"/>
    </source>
</evidence>
<reference evidence="1 2" key="1">
    <citation type="journal article" date="2020" name="Genome Biol. Evol.">
        <title>Comparative genomics of strictly vertically transmitted, feminizing microsporidia endosymbionts of amphipod crustaceans.</title>
        <authorList>
            <person name="Cormier A."/>
            <person name="Chebbi M.A."/>
            <person name="Giraud I."/>
            <person name="Wattier R."/>
            <person name="Teixeira M."/>
            <person name="Gilbert C."/>
            <person name="Rigaud T."/>
            <person name="Cordaux R."/>
        </authorList>
    </citation>
    <scope>NUCLEOTIDE SEQUENCE [LARGE SCALE GENOMIC DNA]</scope>
    <source>
        <strain evidence="1 2">Ou3-Ou53</strain>
    </source>
</reference>
<dbReference type="OrthoDB" id="10539715at2759"/>
<gene>
    <name evidence="1" type="ORF">NGRA_0388</name>
</gene>
<dbReference type="AlphaFoldDB" id="A0A9P6H0F5"/>
<organism evidence="1 2">
    <name type="scientific">Nosema granulosis</name>
    <dbReference type="NCBI Taxonomy" id="83296"/>
    <lineage>
        <taxon>Eukaryota</taxon>
        <taxon>Fungi</taxon>
        <taxon>Fungi incertae sedis</taxon>
        <taxon>Microsporidia</taxon>
        <taxon>Nosematidae</taxon>
        <taxon>Nosema</taxon>
    </lineage>
</organism>
<comment type="caution">
    <text evidence="1">The sequence shown here is derived from an EMBL/GenBank/DDBJ whole genome shotgun (WGS) entry which is preliminary data.</text>
</comment>
<dbReference type="Proteomes" id="UP000740883">
    <property type="component" value="Unassembled WGS sequence"/>
</dbReference>
<name>A0A9P6H0F5_9MICR</name>
<dbReference type="EMBL" id="SBJO01000013">
    <property type="protein sequence ID" value="KAF9764651.1"/>
    <property type="molecule type" value="Genomic_DNA"/>
</dbReference>
<proteinExistence type="predicted"/>
<sequence>MQNEKRETTFSLTNKYECSWLFTGHNYCIKGERSYISLFYSHIEDLWAIVSISGWTKVNGRVVESIVYIKNNCVIDFENISYIFTSHKSTGNGCSKAISSTISSSDRKKISQTQVMYYLKNIKMFIEAEANAVYKILQQNSIFVVKDNLWELDYYQYGLYRHHLISDVLLNEYHMRMSSENGFKLFGTVQNIESTSDAILKGENSLTNEITVIDCDLKTFHSENDLLKYISLEDRNSKFHNSWIGVFFQFSDQKSSQKRKIEMEESPKKKCLYKIEDLNAEKHINYLTEHSEVEKLRNSFTADITERRYSRGKKVQRSYSLIEEHDKDSENIWIFERKSKDDTHNNKKW</sequence>